<dbReference type="EMBL" id="JAEUGD010000043">
    <property type="protein sequence ID" value="MBL6447430.1"/>
    <property type="molecule type" value="Genomic_DNA"/>
</dbReference>
<dbReference type="PROSITE" id="PS50206">
    <property type="entry name" value="RHODANESE_3"/>
    <property type="match status" value="1"/>
</dbReference>
<keyword evidence="1" id="KW-0812">Transmembrane</keyword>
<dbReference type="AlphaFoldDB" id="A0A937FWG7"/>
<reference evidence="3" key="1">
    <citation type="submission" date="2021-01" db="EMBL/GenBank/DDBJ databases">
        <title>Fulvivirga kasyanovii gen. nov., sp nov., a novel member of the phylum Bacteroidetes isolated from seawater in a mussel farm.</title>
        <authorList>
            <person name="Zhao L.-H."/>
            <person name="Wang Z.-J."/>
        </authorList>
    </citation>
    <scope>NUCLEOTIDE SEQUENCE</scope>
    <source>
        <strain evidence="3">29W222</strain>
    </source>
</reference>
<keyword evidence="1" id="KW-1133">Transmembrane helix</keyword>
<feature type="transmembrane region" description="Helical" evidence="1">
    <location>
        <begin position="125"/>
        <end position="143"/>
    </location>
</feature>
<keyword evidence="1" id="KW-0472">Membrane</keyword>
<evidence type="ECO:0000256" key="1">
    <source>
        <dbReference type="SAM" id="Phobius"/>
    </source>
</evidence>
<dbReference type="SMART" id="SM00450">
    <property type="entry name" value="RHOD"/>
    <property type="match status" value="1"/>
</dbReference>
<dbReference type="Pfam" id="PF14340">
    <property type="entry name" value="DUF4395"/>
    <property type="match status" value="1"/>
</dbReference>
<accession>A0A937FWG7</accession>
<dbReference type="SUPFAM" id="SSF52821">
    <property type="entry name" value="Rhodanese/Cell cycle control phosphatase"/>
    <property type="match status" value="1"/>
</dbReference>
<dbReference type="Gene3D" id="3.40.250.10">
    <property type="entry name" value="Rhodanese-like domain"/>
    <property type="match status" value="1"/>
</dbReference>
<dbReference type="Proteomes" id="UP000614216">
    <property type="component" value="Unassembled WGS sequence"/>
</dbReference>
<comment type="caution">
    <text evidence="3">The sequence shown here is derived from an EMBL/GenBank/DDBJ whole genome shotgun (WGS) entry which is preliminary data.</text>
</comment>
<gene>
    <name evidence="3" type="ORF">JMN32_14020</name>
</gene>
<keyword evidence="4" id="KW-1185">Reference proteome</keyword>
<dbReference type="InterPro" id="IPR050229">
    <property type="entry name" value="GlpE_sulfurtransferase"/>
</dbReference>
<protein>
    <submittedName>
        <fullName evidence="3">DUF4395 family protein</fullName>
    </submittedName>
</protein>
<dbReference type="InterPro" id="IPR025508">
    <property type="entry name" value="DUF4395"/>
</dbReference>
<dbReference type="PANTHER" id="PTHR43031">
    <property type="entry name" value="FAD-DEPENDENT OXIDOREDUCTASE"/>
    <property type="match status" value="1"/>
</dbReference>
<sequence>MNRYLIQQGFSSCSLDELSAINYYVRFMPVFCLTLVITGLLLNQPLIYFSLATLGIMGFASKKYHPMDAIYNRVIAPIYQKKLPAVNPLPRRYSSLMNTIFNLTTGLLLFNGFYSVGLFTGGLLILLQLAAILTHFCVACWLYEKFYAFLGYGNNITLSKARELRMNGALLVDVRTPQEHEKQVITGALNIPITTLTDNNIYHGKDVIVFCNSGMRSKEASNIINQKALARAYSLGSIENAIKL</sequence>
<evidence type="ECO:0000259" key="2">
    <source>
        <dbReference type="PROSITE" id="PS50206"/>
    </source>
</evidence>
<name>A0A937FWG7_9BACT</name>
<evidence type="ECO:0000313" key="3">
    <source>
        <dbReference type="EMBL" id="MBL6447430.1"/>
    </source>
</evidence>
<dbReference type="InterPro" id="IPR036873">
    <property type="entry name" value="Rhodanese-like_dom_sf"/>
</dbReference>
<proteinExistence type="predicted"/>
<dbReference type="Pfam" id="PF00581">
    <property type="entry name" value="Rhodanese"/>
    <property type="match status" value="1"/>
</dbReference>
<dbReference type="PANTHER" id="PTHR43031:SF16">
    <property type="entry name" value="OXIDOREDUCTASE"/>
    <property type="match status" value="1"/>
</dbReference>
<feature type="domain" description="Rhodanese" evidence="2">
    <location>
        <begin position="165"/>
        <end position="235"/>
    </location>
</feature>
<dbReference type="RefSeq" id="WP_202856967.1">
    <property type="nucleotide sequence ID" value="NZ_JAEUGD010000043.1"/>
</dbReference>
<dbReference type="InterPro" id="IPR001763">
    <property type="entry name" value="Rhodanese-like_dom"/>
</dbReference>
<evidence type="ECO:0000313" key="4">
    <source>
        <dbReference type="Proteomes" id="UP000614216"/>
    </source>
</evidence>
<organism evidence="3 4">
    <name type="scientific">Fulvivirga marina</name>
    <dbReference type="NCBI Taxonomy" id="2494733"/>
    <lineage>
        <taxon>Bacteria</taxon>
        <taxon>Pseudomonadati</taxon>
        <taxon>Bacteroidota</taxon>
        <taxon>Cytophagia</taxon>
        <taxon>Cytophagales</taxon>
        <taxon>Fulvivirgaceae</taxon>
        <taxon>Fulvivirga</taxon>
    </lineage>
</organism>